<gene>
    <name evidence="4" type="ORF">AB1Y20_021271</name>
</gene>
<dbReference type="GO" id="GO:0030036">
    <property type="term" value="P:actin cytoskeleton organization"/>
    <property type="evidence" value="ECO:0007669"/>
    <property type="project" value="InterPro"/>
</dbReference>
<dbReference type="InterPro" id="IPR013783">
    <property type="entry name" value="Ig-like_fold"/>
</dbReference>
<feature type="repeat" description="Filamin" evidence="2">
    <location>
        <begin position="245"/>
        <end position="344"/>
    </location>
</feature>
<feature type="region of interest" description="Disordered" evidence="3">
    <location>
        <begin position="423"/>
        <end position="447"/>
    </location>
</feature>
<sequence length="1086" mass="115099">MTARLLPIADVTHVCALSLVDSITRIDMESSCEDGVGSLLSDALARLQTAFTPDSGPPAQAAEPPDELYPLPASLRTPSTWKVSPEATSLRARVPGALGVAATPARRPHVETAHSARQSTPHHAACVSASAHSSSGAMRFAAESPHQQVACACAAPCHSEWPPAKRTAWHTSLAHASQTPSPAEAHSERASAVPPHPSHLHTPARIEPSQPPPPQWHTQLHAHRSSVPSSRPIPAPPPPLTIVPTSAPVARKCIAFGEALNRCHAGERTSCTIQSRNRWGEHCALGGETFVVRLRGPTEEKASVHDAEDGTYAVRFTLPISGQYSMSITLRGQHICGSPFKVKVCGGAVCDARRSTLRGTSLTIAGEETLAVVQTVNTEGERMISGGEHFRAWLQLEKDFYASAQGCAAVRVLEQANENCTPVPRSFSSAQRRRRKSRTVPDDSTSLRIEDRNDGSYVIGYRTVVAGRYILSVVRVKDEAIVGGEPQVVDVLPGAAEAAYTRLQGDGLYGARAGVQTSFEVIAHDRFNNRCTRGGDAFHLEVRAAVSANGVSCKLEDLGDGRYCASYRVDHVGTSSVSVSLRGQPIGDPIHISVTPGPTAAAACTLELPAAGTAARRGQPKRGSPKARERLEVQMVAGVVSSLTVRARDVLGHPQDSGGNTFLATLYGPAPGAAYVTDRGDGTYTVTLKCNTAGSYQLQLLLRGDNGTHSSAEELTFSPIELSVQPASISQVSEVEWRSLPRRIVAGEPLVGRVRASDAWGNRVNDVSGITGLVERLRFGAELELEPDRIPAAIQLYQGGDWHAAQHAEIEFCSWPLRAGSWMPFLVACTQSTRAPHPVAVEPAEPDAAQSHVQGTGLHSGVAGRLATFSVLLRDRFGNCVTEGSDLHEYVEVAVRRVPAGGLIDAARSMSPSGEVRVCFSSEQTGPLSIEVGVGGRPISGSPFSCVIHPNEANVPSCVASGPGLHDAVAGCAANFEVRVCDQFGNSLNDSSITREFQVKLQDAHGTILPCDSRCRPSSDSCYELSYTPFLAGESHLFVSHQGVAIRGSPFLVLVLPGAPYAPHCSLSGTGCAYARPGGVCTTLAS</sequence>
<feature type="repeat" description="Filamin" evidence="2">
    <location>
        <begin position="493"/>
        <end position="594"/>
    </location>
</feature>
<dbReference type="InterPro" id="IPR001298">
    <property type="entry name" value="Filamin/ABP280_rpt"/>
</dbReference>
<dbReference type="Gene3D" id="2.60.40.10">
    <property type="entry name" value="Immunoglobulins"/>
    <property type="match status" value="6"/>
</dbReference>
<accession>A0AB34JL24</accession>
<feature type="repeat" description="Filamin" evidence="2">
    <location>
        <begin position="843"/>
        <end position="948"/>
    </location>
</feature>
<evidence type="ECO:0000256" key="3">
    <source>
        <dbReference type="SAM" id="MobiDB-lite"/>
    </source>
</evidence>
<dbReference type="Pfam" id="PF00630">
    <property type="entry name" value="Filamin"/>
    <property type="match status" value="4"/>
</dbReference>
<comment type="caution">
    <text evidence="4">The sequence shown here is derived from an EMBL/GenBank/DDBJ whole genome shotgun (WGS) entry which is preliminary data.</text>
</comment>
<dbReference type="PANTHER" id="PTHR38537:SF8">
    <property type="entry name" value="FILAMIN-A"/>
    <property type="match status" value="1"/>
</dbReference>
<dbReference type="PROSITE" id="PS50194">
    <property type="entry name" value="FILAMIN_REPEAT"/>
    <property type="match status" value="6"/>
</dbReference>
<feature type="region of interest" description="Disordered" evidence="3">
    <location>
        <begin position="168"/>
        <end position="242"/>
    </location>
</feature>
<protein>
    <submittedName>
        <fullName evidence="4">Uncharacterized protein</fullName>
    </submittedName>
</protein>
<dbReference type="Proteomes" id="UP001515480">
    <property type="component" value="Unassembled WGS sequence"/>
</dbReference>
<feature type="repeat" description="Filamin" evidence="2">
    <location>
        <begin position="631"/>
        <end position="724"/>
    </location>
</feature>
<organism evidence="4 5">
    <name type="scientific">Prymnesium parvum</name>
    <name type="common">Toxic golden alga</name>
    <dbReference type="NCBI Taxonomy" id="97485"/>
    <lineage>
        <taxon>Eukaryota</taxon>
        <taxon>Haptista</taxon>
        <taxon>Haptophyta</taxon>
        <taxon>Prymnesiophyceae</taxon>
        <taxon>Prymnesiales</taxon>
        <taxon>Prymnesiaceae</taxon>
        <taxon>Prymnesium</taxon>
    </lineage>
</organism>
<name>A0AB34JL24_PRYPA</name>
<proteinExistence type="predicted"/>
<evidence type="ECO:0000256" key="2">
    <source>
        <dbReference type="PROSITE-ProRule" id="PRU00087"/>
    </source>
</evidence>
<dbReference type="InterPro" id="IPR017868">
    <property type="entry name" value="Filamin/ABP280_repeat-like"/>
</dbReference>
<feature type="region of interest" description="Disordered" evidence="3">
    <location>
        <begin position="103"/>
        <end position="130"/>
    </location>
</feature>
<dbReference type="SMART" id="SM00557">
    <property type="entry name" value="IG_FLMN"/>
    <property type="match status" value="5"/>
</dbReference>
<dbReference type="SUPFAM" id="SSF81296">
    <property type="entry name" value="E set domains"/>
    <property type="match status" value="6"/>
</dbReference>
<evidence type="ECO:0000256" key="1">
    <source>
        <dbReference type="ARBA" id="ARBA00022737"/>
    </source>
</evidence>
<dbReference type="InterPro" id="IPR014756">
    <property type="entry name" value="Ig_E-set"/>
</dbReference>
<evidence type="ECO:0000313" key="4">
    <source>
        <dbReference type="EMBL" id="KAL1521612.1"/>
    </source>
</evidence>
<keyword evidence="1" id="KW-0677">Repeat</keyword>
<evidence type="ECO:0000313" key="5">
    <source>
        <dbReference type="Proteomes" id="UP001515480"/>
    </source>
</evidence>
<dbReference type="PANTHER" id="PTHR38537">
    <property type="entry name" value="JITTERBUG, ISOFORM N"/>
    <property type="match status" value="1"/>
</dbReference>
<keyword evidence="5" id="KW-1185">Reference proteome</keyword>
<reference evidence="4 5" key="1">
    <citation type="journal article" date="2024" name="Science">
        <title>Giant polyketide synthase enzymes in the biosynthesis of giant marine polyether toxins.</title>
        <authorList>
            <person name="Fallon T.R."/>
            <person name="Shende V.V."/>
            <person name="Wierzbicki I.H."/>
            <person name="Pendleton A.L."/>
            <person name="Watervoot N.F."/>
            <person name="Auber R.P."/>
            <person name="Gonzalez D.J."/>
            <person name="Wisecaver J.H."/>
            <person name="Moore B.S."/>
        </authorList>
    </citation>
    <scope>NUCLEOTIDE SEQUENCE [LARGE SCALE GENOMIC DNA]</scope>
    <source>
        <strain evidence="4 5">12B1</strain>
    </source>
</reference>
<feature type="repeat" description="Filamin" evidence="2">
    <location>
        <begin position="950"/>
        <end position="1055"/>
    </location>
</feature>
<dbReference type="InterPro" id="IPR044801">
    <property type="entry name" value="Filamin"/>
</dbReference>
<dbReference type="GO" id="GO:0051015">
    <property type="term" value="F:actin filament binding"/>
    <property type="evidence" value="ECO:0007669"/>
    <property type="project" value="InterPro"/>
</dbReference>
<feature type="repeat" description="Filamin" evidence="2">
    <location>
        <begin position="347"/>
        <end position="491"/>
    </location>
</feature>
<dbReference type="AlphaFoldDB" id="A0AB34JL24"/>
<dbReference type="EMBL" id="JBGBPQ010000007">
    <property type="protein sequence ID" value="KAL1521612.1"/>
    <property type="molecule type" value="Genomic_DNA"/>
</dbReference>
<feature type="compositionally biased region" description="Pro residues" evidence="3">
    <location>
        <begin position="231"/>
        <end position="241"/>
    </location>
</feature>